<gene>
    <name evidence="5" type="ORF">ABIV_0484</name>
    <name evidence="6" type="ORF">CRV05_10295</name>
</gene>
<dbReference type="EMBL" id="PDKM01000006">
    <property type="protein sequence ID" value="RXK09312.1"/>
    <property type="molecule type" value="Genomic_DNA"/>
</dbReference>
<keyword evidence="8" id="KW-1185">Reference proteome</keyword>
<keyword evidence="2" id="KW-0408">Iron</keyword>
<dbReference type="PANTHER" id="PTHR43742:SF6">
    <property type="entry name" value="OXIDOREDUCTASE YYAE-RELATED"/>
    <property type="match status" value="1"/>
</dbReference>
<dbReference type="GO" id="GO:0046872">
    <property type="term" value="F:metal ion binding"/>
    <property type="evidence" value="ECO:0007669"/>
    <property type="project" value="UniProtKB-KW"/>
</dbReference>
<dbReference type="Gene3D" id="3.40.50.740">
    <property type="match status" value="1"/>
</dbReference>
<dbReference type="SUPFAM" id="SSF50692">
    <property type="entry name" value="ADC-like"/>
    <property type="match status" value="1"/>
</dbReference>
<organism evidence="6 8">
    <name type="scientific">Halarcobacter bivalviorum</name>
    <dbReference type="NCBI Taxonomy" id="663364"/>
    <lineage>
        <taxon>Bacteria</taxon>
        <taxon>Pseudomonadati</taxon>
        <taxon>Campylobacterota</taxon>
        <taxon>Epsilonproteobacteria</taxon>
        <taxon>Campylobacterales</taxon>
        <taxon>Arcobacteraceae</taxon>
        <taxon>Halarcobacter</taxon>
    </lineage>
</organism>
<keyword evidence="3" id="KW-0411">Iron-sulfur</keyword>
<dbReference type="Gene3D" id="3.30.2070.10">
    <property type="entry name" value="Formate dehydrogenase/DMSO reductase"/>
    <property type="match status" value="1"/>
</dbReference>
<dbReference type="SUPFAM" id="SSF53706">
    <property type="entry name" value="Formate dehydrogenase/DMSO reductase, domains 1-3"/>
    <property type="match status" value="1"/>
</dbReference>
<dbReference type="GO" id="GO:0051536">
    <property type="term" value="F:iron-sulfur cluster binding"/>
    <property type="evidence" value="ECO:0007669"/>
    <property type="project" value="UniProtKB-KW"/>
</dbReference>
<evidence type="ECO:0000256" key="1">
    <source>
        <dbReference type="ARBA" id="ARBA00022723"/>
    </source>
</evidence>
<evidence type="ECO:0000259" key="4">
    <source>
        <dbReference type="Pfam" id="PF00384"/>
    </source>
</evidence>
<keyword evidence="1" id="KW-0479">Metal-binding</keyword>
<dbReference type="Proteomes" id="UP000289193">
    <property type="component" value="Unassembled WGS sequence"/>
</dbReference>
<dbReference type="InterPro" id="IPR006656">
    <property type="entry name" value="Mopterin_OxRdtase"/>
</dbReference>
<dbReference type="Pfam" id="PF00384">
    <property type="entry name" value="Molybdopterin"/>
    <property type="match status" value="1"/>
</dbReference>
<dbReference type="AlphaFoldDB" id="A0AAX2A543"/>
<protein>
    <submittedName>
        <fullName evidence="5">Molybdopterin-binding oxidoreductase</fullName>
    </submittedName>
</protein>
<dbReference type="Proteomes" id="UP000253850">
    <property type="component" value="Chromosome"/>
</dbReference>
<dbReference type="RefSeq" id="WP_114838378.1">
    <property type="nucleotide sequence ID" value="NZ_CP031217.1"/>
</dbReference>
<evidence type="ECO:0000313" key="8">
    <source>
        <dbReference type="Proteomes" id="UP000289193"/>
    </source>
</evidence>
<dbReference type="InterPro" id="IPR009010">
    <property type="entry name" value="Asp_de-COase-like_dom_sf"/>
</dbReference>
<dbReference type="Gene3D" id="3.40.228.10">
    <property type="entry name" value="Dimethylsulfoxide Reductase, domain 2"/>
    <property type="match status" value="1"/>
</dbReference>
<reference evidence="5 7" key="2">
    <citation type="submission" date="2018-07" db="EMBL/GenBank/DDBJ databases">
        <title>Complete genome of the Arcobacter bivalviorum type strain LMG 26154.</title>
        <authorList>
            <person name="Miller W.G."/>
            <person name="Yee E."/>
            <person name="Bono J.L."/>
        </authorList>
    </citation>
    <scope>NUCLEOTIDE SEQUENCE [LARGE SCALE GENOMIC DNA]</scope>
    <source>
        <strain evidence="5 7">LMG 26154</strain>
    </source>
</reference>
<evidence type="ECO:0000256" key="3">
    <source>
        <dbReference type="ARBA" id="ARBA00023014"/>
    </source>
</evidence>
<dbReference type="GO" id="GO:0016491">
    <property type="term" value="F:oxidoreductase activity"/>
    <property type="evidence" value="ECO:0007669"/>
    <property type="project" value="InterPro"/>
</dbReference>
<accession>A0AAX2A543</accession>
<reference evidence="6 8" key="1">
    <citation type="submission" date="2017-10" db="EMBL/GenBank/DDBJ databases">
        <title>Genomics of the genus Arcobacter.</title>
        <authorList>
            <person name="Perez-Cataluna A."/>
            <person name="Figueras M.J."/>
        </authorList>
    </citation>
    <scope>NUCLEOTIDE SEQUENCE [LARGE SCALE GENOMIC DNA]</scope>
    <source>
        <strain evidence="6 8">CECT 7835</strain>
    </source>
</reference>
<feature type="domain" description="Molybdopterin oxidoreductase" evidence="4">
    <location>
        <begin position="63"/>
        <end position="397"/>
    </location>
</feature>
<dbReference type="EMBL" id="CP031217">
    <property type="protein sequence ID" value="AXH11505.1"/>
    <property type="molecule type" value="Genomic_DNA"/>
</dbReference>
<dbReference type="KEGG" id="hbv:ABIV_0484"/>
<evidence type="ECO:0000313" key="5">
    <source>
        <dbReference type="EMBL" id="AXH11505.1"/>
    </source>
</evidence>
<name>A0AAX2A543_9BACT</name>
<evidence type="ECO:0000313" key="6">
    <source>
        <dbReference type="EMBL" id="RXK09312.1"/>
    </source>
</evidence>
<dbReference type="PANTHER" id="PTHR43742">
    <property type="entry name" value="TRIMETHYLAMINE-N-OXIDE REDUCTASE"/>
    <property type="match status" value="1"/>
</dbReference>
<proteinExistence type="predicted"/>
<sequence>MNSNNLVACPLDCFDTCQAFVDEKGNLKGSKEHLVTHGKLCVNFANLAKEEFLTKAYFEDKEISLEESLNILVEKIKATKKEDVLFYKGAGNLGVMQNSVKTFFAKYGATLTKGSLCDETGSLGLELGRGGINVNPPLEKLINSDVIIAWGRNVAVTSSHMYDLIKDKTFITIDPIRTKTAKISDLHLQINPKTDHELALLLTRFAHMENLEDESFINEHEGAEWFFDLAKSRPLISYEETIGIKLQEITKLFELIKDKSVSILLGLGPQKYYEGAQIFRAIDSFAAYIGVHNKSKGGLWYLDDSSYGYEKQLVAEAKNKIALPTVDFSKFKLVFIQGTDPVVTAPNTKKVIEGLQNSFVVFYGTVLNETSKYADLIIPSSSFLSKKDVRLSYGHELKAISNYIESKNENTITEYELANFLNEKFAFEKLKDEEEILNYYINTKVEDYSFIKKFEFLEELEVESLYEKQKENQYYFLTSKRKNSLNSQFKIDNYLYVNPCLGFNNEDEVLLKSPYGQTKIKIKNSEDIKENCVVAYSGNKYANYVTPFLTDEAANSAIFQEVLVEIELS</sequence>
<evidence type="ECO:0000313" key="7">
    <source>
        <dbReference type="Proteomes" id="UP000253850"/>
    </source>
</evidence>
<dbReference type="InterPro" id="IPR050612">
    <property type="entry name" value="Prok_Mopterin_Oxidored"/>
</dbReference>
<evidence type="ECO:0000256" key="2">
    <source>
        <dbReference type="ARBA" id="ARBA00023004"/>
    </source>
</evidence>